<dbReference type="GO" id="GO:0005737">
    <property type="term" value="C:cytoplasm"/>
    <property type="evidence" value="ECO:0007669"/>
    <property type="project" value="UniProtKB-ARBA"/>
</dbReference>
<dbReference type="Gene3D" id="2.40.70.10">
    <property type="entry name" value="Acid Proteases"/>
    <property type="match status" value="1"/>
</dbReference>
<evidence type="ECO:0000313" key="4">
    <source>
        <dbReference type="EMBL" id="VDL77922.1"/>
    </source>
</evidence>
<reference evidence="6" key="1">
    <citation type="submission" date="2016-04" db="UniProtKB">
        <authorList>
            <consortium name="WormBaseParasite"/>
        </authorList>
    </citation>
    <scope>IDENTIFICATION</scope>
</reference>
<dbReference type="InterPro" id="IPR021109">
    <property type="entry name" value="Peptidase_aspartic_dom_sf"/>
</dbReference>
<dbReference type="Pfam" id="PF00098">
    <property type="entry name" value="zf-CCHC"/>
    <property type="match status" value="1"/>
</dbReference>
<keyword evidence="1" id="KW-0863">Zinc-finger</keyword>
<dbReference type="GO" id="GO:0019899">
    <property type="term" value="F:enzyme binding"/>
    <property type="evidence" value="ECO:0007669"/>
    <property type="project" value="UniProtKB-ARBA"/>
</dbReference>
<proteinExistence type="predicted"/>
<sequence>MKAALQKLQNKKAPVLDEISLEMQKAGGPLVLNLPLCSTNVGSNPMCQKIGEEFAAANVQEHRPRWYGHVVRDGKTLDFQLLIYLSVIKVKGKGVGVDQSSKDEPPHSYSIQNRRGRRDSLASFPPYPARTAEPGKLPKADSKKASTLYQNDMALNSENKMEVEDLQVSEEVRENVREERGQIMRALYAMKLKVGDILSETRIAKDKRAEVEKEITEQVQLVKAKLGVIGEGVGLPAELLKEIEDVLHQRGIETVDEWKTYVRTMERNGEVLSELCELLNTNVFQLGTSVRKLQEAARKGTTDEEGKTIRLASACIDDEEICSQEKDFSIGPMYASRSRRLSGTPVMSAPPVEEAEQSRRMIGTHYKKGSGVSWRHRAAVYQENRGGRTVGQMEVPVRPDGNNQNGGVGVANSGRREFEMAQQRERSSMGQNTAGERQRNVSANNSNRKCYNCSSYGHIGRECPRRSAKVNQIIDGSKSQPKLKETEPRSAIVDRVRSLGVRIGSDDGSSPLNDLVGEKMVATVKVLGTVEKALLDTGSMISIVPVEVLARARDRKIDIDALKFLEKSKLTSVHDASGNRMDFLGAVYLEVEVEGGSRDTVAFHVSATKDEELIIGTNALQRLGVELTVKGSRMEQATNRVVVSKRIYIPPRCMQAVQVKCEGELTEVAERVIWSEKRGVAAGVYAIKDKQTEIPMFNDSDEPVMYKEGDDVGYWSTDKWHDRWEDMNPFLVMSDEKPGEADERVAKLFELLEKDIEGGVLDKDLKSLVLRHAEAFA</sequence>
<dbReference type="Gene3D" id="4.10.60.10">
    <property type="entry name" value="Zinc finger, CCHC-type"/>
    <property type="match status" value="1"/>
</dbReference>
<dbReference type="SUPFAM" id="SSF57756">
    <property type="entry name" value="Retrovirus zinc finger-like domains"/>
    <property type="match status" value="1"/>
</dbReference>
<feature type="domain" description="CCHC-type" evidence="3">
    <location>
        <begin position="448"/>
        <end position="465"/>
    </location>
</feature>
<protein>
    <submittedName>
        <fullName evidence="6">CCHC-type domain-containing protein</fullName>
    </submittedName>
</protein>
<dbReference type="Proteomes" id="UP000271162">
    <property type="component" value="Unassembled WGS sequence"/>
</dbReference>
<evidence type="ECO:0000256" key="1">
    <source>
        <dbReference type="PROSITE-ProRule" id="PRU00047"/>
    </source>
</evidence>
<keyword evidence="1" id="KW-0862">Zinc</keyword>
<reference evidence="4 5" key="2">
    <citation type="submission" date="2018-11" db="EMBL/GenBank/DDBJ databases">
        <authorList>
            <consortium name="Pathogen Informatics"/>
        </authorList>
    </citation>
    <scope>NUCLEOTIDE SEQUENCE [LARGE SCALE GENOMIC DNA]</scope>
</reference>
<name>A0A158R1S0_NIPBR</name>
<feature type="compositionally biased region" description="Polar residues" evidence="2">
    <location>
        <begin position="428"/>
        <end position="447"/>
    </location>
</feature>
<keyword evidence="1" id="KW-0479">Metal-binding</keyword>
<evidence type="ECO:0000313" key="6">
    <source>
        <dbReference type="WBParaSite" id="NBR_0001433201-mRNA-1"/>
    </source>
</evidence>
<dbReference type="InterPro" id="IPR001878">
    <property type="entry name" value="Znf_CCHC"/>
</dbReference>
<accession>A0A158R1S0</accession>
<dbReference type="GO" id="GO:0008270">
    <property type="term" value="F:zinc ion binding"/>
    <property type="evidence" value="ECO:0007669"/>
    <property type="project" value="UniProtKB-KW"/>
</dbReference>
<dbReference type="InterPro" id="IPR036875">
    <property type="entry name" value="Znf_CCHC_sf"/>
</dbReference>
<dbReference type="CDD" id="cd00303">
    <property type="entry name" value="retropepsin_like"/>
    <property type="match status" value="1"/>
</dbReference>
<feature type="compositionally biased region" description="Basic and acidic residues" evidence="2">
    <location>
        <begin position="414"/>
        <end position="427"/>
    </location>
</feature>
<dbReference type="PROSITE" id="PS50158">
    <property type="entry name" value="ZF_CCHC"/>
    <property type="match status" value="1"/>
</dbReference>
<dbReference type="WBParaSite" id="NBR_0001433201-mRNA-1">
    <property type="protein sequence ID" value="NBR_0001433201-mRNA-1"/>
    <property type="gene ID" value="NBR_0001433201"/>
</dbReference>
<dbReference type="AlphaFoldDB" id="A0A158R1S0"/>
<feature type="region of interest" description="Disordered" evidence="2">
    <location>
        <begin position="95"/>
        <end position="143"/>
    </location>
</feature>
<evidence type="ECO:0000313" key="5">
    <source>
        <dbReference type="Proteomes" id="UP000271162"/>
    </source>
</evidence>
<keyword evidence="5" id="KW-1185">Reference proteome</keyword>
<dbReference type="EMBL" id="UYSL01021322">
    <property type="protein sequence ID" value="VDL77922.1"/>
    <property type="molecule type" value="Genomic_DNA"/>
</dbReference>
<dbReference type="SUPFAM" id="SSF50630">
    <property type="entry name" value="Acid proteases"/>
    <property type="match status" value="1"/>
</dbReference>
<evidence type="ECO:0000259" key="3">
    <source>
        <dbReference type="PROSITE" id="PS50158"/>
    </source>
</evidence>
<gene>
    <name evidence="4" type="ORF">NBR_LOCUS14333</name>
</gene>
<evidence type="ECO:0000256" key="2">
    <source>
        <dbReference type="SAM" id="MobiDB-lite"/>
    </source>
</evidence>
<organism evidence="6">
    <name type="scientific">Nippostrongylus brasiliensis</name>
    <name type="common">Rat hookworm</name>
    <dbReference type="NCBI Taxonomy" id="27835"/>
    <lineage>
        <taxon>Eukaryota</taxon>
        <taxon>Metazoa</taxon>
        <taxon>Ecdysozoa</taxon>
        <taxon>Nematoda</taxon>
        <taxon>Chromadorea</taxon>
        <taxon>Rhabditida</taxon>
        <taxon>Rhabditina</taxon>
        <taxon>Rhabditomorpha</taxon>
        <taxon>Strongyloidea</taxon>
        <taxon>Heligmosomidae</taxon>
        <taxon>Nippostrongylus</taxon>
    </lineage>
</organism>
<feature type="region of interest" description="Disordered" evidence="2">
    <location>
        <begin position="393"/>
        <end position="447"/>
    </location>
</feature>
<dbReference type="GO" id="GO:0003676">
    <property type="term" value="F:nucleic acid binding"/>
    <property type="evidence" value="ECO:0007669"/>
    <property type="project" value="InterPro"/>
</dbReference>